<evidence type="ECO:0000256" key="2">
    <source>
        <dbReference type="SAM" id="Coils"/>
    </source>
</evidence>
<dbReference type="Gene3D" id="2.40.30.170">
    <property type="match status" value="1"/>
</dbReference>
<dbReference type="OrthoDB" id="286173at2"/>
<feature type="domain" description="Multidrug resistance protein MdtA-like barrel-sandwich hybrid" evidence="3">
    <location>
        <begin position="44"/>
        <end position="229"/>
    </location>
</feature>
<dbReference type="STRING" id="254161.SAMN05216256_109157"/>
<keyword evidence="2" id="KW-0175">Coiled coil</keyword>
<comment type="caution">
    <text evidence="4">The sequence shown here is derived from an EMBL/GenBank/DDBJ whole genome shotgun (WGS) entry which is preliminary data.</text>
</comment>
<dbReference type="PANTHER" id="PTHR30367:SF6">
    <property type="entry name" value="SECRETION PROTEIN-RELATED"/>
    <property type="match status" value="1"/>
</dbReference>
<evidence type="ECO:0000313" key="4">
    <source>
        <dbReference type="EMBL" id="ONM42714.1"/>
    </source>
</evidence>
<dbReference type="InterPro" id="IPR050393">
    <property type="entry name" value="MFP_Efflux_Pump"/>
</dbReference>
<dbReference type="InterPro" id="IPR058625">
    <property type="entry name" value="MdtA-like_BSH"/>
</dbReference>
<dbReference type="PANTHER" id="PTHR30367">
    <property type="entry name" value="P-HYDROXYBENZOIC ACID EFFLUX PUMP SUBUNIT AAEA-RELATED"/>
    <property type="match status" value="1"/>
</dbReference>
<evidence type="ECO:0000259" key="3">
    <source>
        <dbReference type="Pfam" id="PF25917"/>
    </source>
</evidence>
<dbReference type="Gene3D" id="2.40.50.100">
    <property type="match status" value="1"/>
</dbReference>
<dbReference type="EMBL" id="MUBC01000051">
    <property type="protein sequence ID" value="ONM42714.1"/>
    <property type="molecule type" value="Genomic_DNA"/>
</dbReference>
<evidence type="ECO:0000313" key="5">
    <source>
        <dbReference type="Proteomes" id="UP000242847"/>
    </source>
</evidence>
<accession>A0A1S8DBD4</accession>
<feature type="coiled-coil region" evidence="2">
    <location>
        <begin position="84"/>
        <end position="201"/>
    </location>
</feature>
<dbReference type="Pfam" id="PF25917">
    <property type="entry name" value="BSH_RND"/>
    <property type="match status" value="1"/>
</dbReference>
<name>A0A1S8DBD4_9GAMM</name>
<dbReference type="Proteomes" id="UP000242847">
    <property type="component" value="Unassembled WGS sequence"/>
</dbReference>
<comment type="similarity">
    <text evidence="1">Belongs to the membrane fusion protein (MFP) (TC 8.A.1) family.</text>
</comment>
<evidence type="ECO:0000256" key="1">
    <source>
        <dbReference type="ARBA" id="ARBA00009477"/>
    </source>
</evidence>
<dbReference type="AlphaFoldDB" id="A0A1S8DBD4"/>
<gene>
    <name evidence="4" type="ORF">BXT89_16600</name>
</gene>
<dbReference type="SUPFAM" id="SSF111369">
    <property type="entry name" value="HlyD-like secretion proteins"/>
    <property type="match status" value="2"/>
</dbReference>
<organism evidence="4 5">
    <name type="scientific">Halopseudomonas pachastrellae</name>
    <dbReference type="NCBI Taxonomy" id="254161"/>
    <lineage>
        <taxon>Bacteria</taxon>
        <taxon>Pseudomonadati</taxon>
        <taxon>Pseudomonadota</taxon>
        <taxon>Gammaproteobacteria</taxon>
        <taxon>Pseudomonadales</taxon>
        <taxon>Pseudomonadaceae</taxon>
        <taxon>Halopseudomonas</taxon>
    </lineage>
</organism>
<dbReference type="Gene3D" id="1.10.287.470">
    <property type="entry name" value="Helix hairpin bin"/>
    <property type="match status" value="2"/>
</dbReference>
<keyword evidence="5" id="KW-1185">Reference proteome</keyword>
<proteinExistence type="inferred from homology"/>
<sequence>MTPDQIFARWVRASLLLFALVFVYFLAADLWMPLTPQSRVMHPVVRVAPQVSGQVVSVPVTDNQHVQAGEVLFRIDPRPYELAVQQAQLALEAAERDNAGYDASLAAAEADVRAAQVEVNELSREHSRLSTLLASRNVSQQMYDQTQSRYQSAQSALSSAKARAEQLRVQRGLTDEDNLRLRQARNDLERAELNLGYTEVRAQEVGIVSNLQVKPGTFASVGGSLAALVSDDADVIADFREKSLVHMQRGEAAAVVFDALPGEVFAAHVTAVDAGTQQGQLLPDGTLAAPETSDRWVRDAQRQRIHLQLEEPALLSELPSGARATVQLYPVGGLAALLGSTQIRLVSLMHYIY</sequence>
<dbReference type="RefSeq" id="WP_083728866.1">
    <property type="nucleotide sequence ID" value="NZ_FOUD01000009.1"/>
</dbReference>
<protein>
    <submittedName>
        <fullName evidence="4">Hemolysin D</fullName>
    </submittedName>
</protein>
<reference evidence="4 5" key="1">
    <citation type="submission" date="2017-01" db="EMBL/GenBank/DDBJ databases">
        <title>Draft genome sequence of Pseudomonas pachastrellae type strain CCUG 46540T from a deep sea.</title>
        <authorList>
            <person name="Gomila M."/>
            <person name="Mulet M."/>
            <person name="Lalucat J."/>
            <person name="Garcia-Valdes E."/>
        </authorList>
    </citation>
    <scope>NUCLEOTIDE SEQUENCE [LARGE SCALE GENOMIC DNA]</scope>
    <source>
        <strain evidence="4 5">CCUG 46540</strain>
    </source>
</reference>